<name>A0A8X6GLP7_TRICU</name>
<comment type="caution">
    <text evidence="2">The sequence shown here is derived from an EMBL/GenBank/DDBJ whole genome shotgun (WGS) entry which is preliminary data.</text>
</comment>
<sequence>MGTIHLNSGIPQRRRNIWNAVVVNIDFNSPFLPNNEQHGEVNQVAGSVCLIYKDRDIPNSDDPERMFDSFVRKSFVRNEMCLQENKNVDSNVELAEEINKLVASEERTEDKNVVSNVALAEENKTLVASEERTEDVSKLGSNEERTEVLVANEERTEDEILVANEERTEDGKLGSNEERTEVKNVDSNVELAEEINKLVASEERTEDKNVVSNVALAEENKKVDSNVELAAEN</sequence>
<keyword evidence="3" id="KW-1185">Reference proteome</keyword>
<dbReference type="AlphaFoldDB" id="A0A8X6GLP7"/>
<feature type="non-terminal residue" evidence="2">
    <location>
        <position position="1"/>
    </location>
</feature>
<feature type="region of interest" description="Disordered" evidence="1">
    <location>
        <begin position="166"/>
        <end position="185"/>
    </location>
</feature>
<dbReference type="Proteomes" id="UP000887116">
    <property type="component" value="Unassembled WGS sequence"/>
</dbReference>
<evidence type="ECO:0000313" key="3">
    <source>
        <dbReference type="Proteomes" id="UP000887116"/>
    </source>
</evidence>
<feature type="compositionally biased region" description="Basic and acidic residues" evidence="1">
    <location>
        <begin position="166"/>
        <end position="184"/>
    </location>
</feature>
<evidence type="ECO:0000313" key="2">
    <source>
        <dbReference type="EMBL" id="GFQ85123.1"/>
    </source>
</evidence>
<gene>
    <name evidence="2" type="ORF">TNCT_580862</name>
</gene>
<dbReference type="EMBL" id="BMAO01022868">
    <property type="protein sequence ID" value="GFQ85123.1"/>
    <property type="molecule type" value="Genomic_DNA"/>
</dbReference>
<accession>A0A8X6GLP7</accession>
<organism evidence="2 3">
    <name type="scientific">Trichonephila clavata</name>
    <name type="common">Joro spider</name>
    <name type="synonym">Nephila clavata</name>
    <dbReference type="NCBI Taxonomy" id="2740835"/>
    <lineage>
        <taxon>Eukaryota</taxon>
        <taxon>Metazoa</taxon>
        <taxon>Ecdysozoa</taxon>
        <taxon>Arthropoda</taxon>
        <taxon>Chelicerata</taxon>
        <taxon>Arachnida</taxon>
        <taxon>Araneae</taxon>
        <taxon>Araneomorphae</taxon>
        <taxon>Entelegynae</taxon>
        <taxon>Araneoidea</taxon>
        <taxon>Nephilidae</taxon>
        <taxon>Trichonephila</taxon>
    </lineage>
</organism>
<protein>
    <submittedName>
        <fullName evidence="2">Uncharacterized protein</fullName>
    </submittedName>
</protein>
<evidence type="ECO:0000256" key="1">
    <source>
        <dbReference type="SAM" id="MobiDB-lite"/>
    </source>
</evidence>
<reference evidence="2" key="1">
    <citation type="submission" date="2020-07" db="EMBL/GenBank/DDBJ databases">
        <title>Multicomponent nature underlies the extraordinary mechanical properties of spider dragline silk.</title>
        <authorList>
            <person name="Kono N."/>
            <person name="Nakamura H."/>
            <person name="Mori M."/>
            <person name="Yoshida Y."/>
            <person name="Ohtoshi R."/>
            <person name="Malay A.D."/>
            <person name="Moran D.A.P."/>
            <person name="Tomita M."/>
            <person name="Numata K."/>
            <person name="Arakawa K."/>
        </authorList>
    </citation>
    <scope>NUCLEOTIDE SEQUENCE</scope>
</reference>
<proteinExistence type="predicted"/>